<dbReference type="PANTHER" id="PTHR36381:SF1">
    <property type="entry name" value="ETHYLENE-REGULATED TRANSCRIPT 2 (ERT2)"/>
    <property type="match status" value="1"/>
</dbReference>
<name>A0A1D6H3S6_MAIZE</name>
<evidence type="ECO:0000313" key="2">
    <source>
        <dbReference type="EMBL" id="AQK69482.1"/>
    </source>
</evidence>
<gene>
    <name evidence="2" type="ORF">ZEAMMB73_Zm00001d015757</name>
</gene>
<feature type="compositionally biased region" description="Pro residues" evidence="1">
    <location>
        <begin position="77"/>
        <end position="91"/>
    </location>
</feature>
<feature type="compositionally biased region" description="Gly residues" evidence="1">
    <location>
        <begin position="219"/>
        <end position="228"/>
    </location>
</feature>
<dbReference type="ExpressionAtlas" id="A0A1D6H3S6">
    <property type="expression patterns" value="baseline and differential"/>
</dbReference>
<sequence>MPSPPKDRPSGRVGRLLAALCPSRAGPLPVQTGFPTSLIVKNHGRLKKQPSPSSKRGRRAAAAAASLSPSPCSPTTSPSPSPSSASPPPPVAASAVSPSDRPRPDLPPAQPPRRNSGLGLGFLAVSDKTCMNMSPRRGQGKEERIEINGGERAKDVHLEKAVLGSVVDEQDDARAGNLDDVGGRGGVVILSPAPSARCETMPGRPQESDDTSAQVATAGVGGGGITVV</sequence>
<organism evidence="2">
    <name type="scientific">Zea mays</name>
    <name type="common">Maize</name>
    <dbReference type="NCBI Taxonomy" id="4577"/>
    <lineage>
        <taxon>Eukaryota</taxon>
        <taxon>Viridiplantae</taxon>
        <taxon>Streptophyta</taxon>
        <taxon>Embryophyta</taxon>
        <taxon>Tracheophyta</taxon>
        <taxon>Spermatophyta</taxon>
        <taxon>Magnoliopsida</taxon>
        <taxon>Liliopsida</taxon>
        <taxon>Poales</taxon>
        <taxon>Poaceae</taxon>
        <taxon>PACMAD clade</taxon>
        <taxon>Panicoideae</taxon>
        <taxon>Andropogonodae</taxon>
        <taxon>Andropogoneae</taxon>
        <taxon>Tripsacinae</taxon>
        <taxon>Zea</taxon>
    </lineage>
</organism>
<reference evidence="2" key="1">
    <citation type="submission" date="2015-12" db="EMBL/GenBank/DDBJ databases">
        <title>Update maize B73 reference genome by single molecule sequencing technologies.</title>
        <authorList>
            <consortium name="Maize Genome Sequencing Project"/>
            <person name="Ware D."/>
        </authorList>
    </citation>
    <scope>NUCLEOTIDE SEQUENCE</scope>
    <source>
        <tissue evidence="2">Seedling</tissue>
    </source>
</reference>
<dbReference type="eggNOG" id="ENOG502S5YB">
    <property type="taxonomic scope" value="Eukaryota"/>
</dbReference>
<dbReference type="EMBL" id="CM000781">
    <property type="protein sequence ID" value="AQK69482.1"/>
    <property type="molecule type" value="Genomic_DNA"/>
</dbReference>
<feature type="compositionally biased region" description="Low complexity" evidence="1">
    <location>
        <begin position="50"/>
        <end position="76"/>
    </location>
</feature>
<feature type="region of interest" description="Disordered" evidence="1">
    <location>
        <begin position="24"/>
        <end position="120"/>
    </location>
</feature>
<evidence type="ECO:0000256" key="1">
    <source>
        <dbReference type="SAM" id="MobiDB-lite"/>
    </source>
</evidence>
<dbReference type="InParanoid" id="A0A1D6H3S6"/>
<dbReference type="PaxDb" id="4577-GRMZM2G020419_P01"/>
<proteinExistence type="predicted"/>
<dbReference type="AlphaFoldDB" id="A0A1D6H3S6"/>
<accession>A0A1D6H3S6</accession>
<dbReference type="PANTHER" id="PTHR36381">
    <property type="entry name" value="ETHYLENE-REGULATED TRANSCRIPT 2 (ERT2)"/>
    <property type="match status" value="1"/>
</dbReference>
<feature type="region of interest" description="Disordered" evidence="1">
    <location>
        <begin position="195"/>
        <end position="228"/>
    </location>
</feature>
<protein>
    <submittedName>
        <fullName evidence="2">Uncharacterized protein</fullName>
    </submittedName>
</protein>